<evidence type="ECO:0000256" key="1">
    <source>
        <dbReference type="SAM" id="SignalP"/>
    </source>
</evidence>
<gene>
    <name evidence="2" type="ORF">BWQ96_07347</name>
</gene>
<evidence type="ECO:0008006" key="4">
    <source>
        <dbReference type="Google" id="ProtNLM"/>
    </source>
</evidence>
<name>A0A2V3IP46_9FLOR</name>
<evidence type="ECO:0000313" key="2">
    <source>
        <dbReference type="EMBL" id="PXF42900.1"/>
    </source>
</evidence>
<protein>
    <recommendedName>
        <fullName evidence="4">CBM1 domain-containing protein</fullName>
    </recommendedName>
</protein>
<dbReference type="EMBL" id="NBIV01000145">
    <property type="protein sequence ID" value="PXF42900.1"/>
    <property type="molecule type" value="Genomic_DNA"/>
</dbReference>
<accession>A0A2V3IP46</accession>
<comment type="caution">
    <text evidence="2">The sequence shown here is derived from an EMBL/GenBank/DDBJ whole genome shotgun (WGS) entry which is preliminary data.</text>
</comment>
<feature type="signal peptide" evidence="1">
    <location>
        <begin position="1"/>
        <end position="28"/>
    </location>
</feature>
<dbReference type="Proteomes" id="UP000247409">
    <property type="component" value="Unassembled WGS sequence"/>
</dbReference>
<reference evidence="2 3" key="1">
    <citation type="journal article" date="2018" name="Mol. Biol. Evol.">
        <title>Analysis of the draft genome of the red seaweed Gracilariopsis chorda provides insights into genome size evolution in Rhodophyta.</title>
        <authorList>
            <person name="Lee J."/>
            <person name="Yang E.C."/>
            <person name="Graf L."/>
            <person name="Yang J.H."/>
            <person name="Qiu H."/>
            <person name="Zel Zion U."/>
            <person name="Chan C.X."/>
            <person name="Stephens T.G."/>
            <person name="Weber A.P.M."/>
            <person name="Boo G.H."/>
            <person name="Boo S.M."/>
            <person name="Kim K.M."/>
            <person name="Shin Y."/>
            <person name="Jung M."/>
            <person name="Lee S.J."/>
            <person name="Yim H.S."/>
            <person name="Lee J.H."/>
            <person name="Bhattacharya D."/>
            <person name="Yoon H.S."/>
        </authorList>
    </citation>
    <scope>NUCLEOTIDE SEQUENCE [LARGE SCALE GENOMIC DNA]</scope>
    <source>
        <strain evidence="2 3">SKKU-2015</strain>
        <tissue evidence="2">Whole body</tissue>
    </source>
</reference>
<feature type="chain" id="PRO_5016082281" description="CBM1 domain-containing protein" evidence="1">
    <location>
        <begin position="29"/>
        <end position="198"/>
    </location>
</feature>
<dbReference type="AlphaFoldDB" id="A0A2V3IP46"/>
<keyword evidence="3" id="KW-1185">Reference proteome</keyword>
<evidence type="ECO:0000313" key="3">
    <source>
        <dbReference type="Proteomes" id="UP000247409"/>
    </source>
</evidence>
<organism evidence="2 3">
    <name type="scientific">Gracilariopsis chorda</name>
    <dbReference type="NCBI Taxonomy" id="448386"/>
    <lineage>
        <taxon>Eukaryota</taxon>
        <taxon>Rhodophyta</taxon>
        <taxon>Florideophyceae</taxon>
        <taxon>Rhodymeniophycidae</taxon>
        <taxon>Gracilariales</taxon>
        <taxon>Gracilariaceae</taxon>
        <taxon>Gracilariopsis</taxon>
    </lineage>
</organism>
<keyword evidence="1" id="KW-0732">Signal</keyword>
<sequence length="198" mass="21540">MPVSLSSLLPVLVLLSFVQLTLPALAAATPTTCAADYASCGGGVPSPLSNMPCCSENFFCYTQGPYFSQCRPRKERMRTPAVTFTAPFSRWYRVHSRAAAFRSFLTAVQASRYGATPILAAEKIREIKPTTSELRATLPRLSRSERFQLLNHVSAWSGVCATHVQSGVLSISVCPNTLVDLIARQLSELHVVASVYAL</sequence>
<proteinExistence type="predicted"/>